<organism evidence="1 2">
    <name type="scientific">Solea senegalensis</name>
    <name type="common">Senegalese sole</name>
    <dbReference type="NCBI Taxonomy" id="28829"/>
    <lineage>
        <taxon>Eukaryota</taxon>
        <taxon>Metazoa</taxon>
        <taxon>Chordata</taxon>
        <taxon>Craniata</taxon>
        <taxon>Vertebrata</taxon>
        <taxon>Euteleostomi</taxon>
        <taxon>Actinopterygii</taxon>
        <taxon>Neopterygii</taxon>
        <taxon>Teleostei</taxon>
        <taxon>Neoteleostei</taxon>
        <taxon>Acanthomorphata</taxon>
        <taxon>Carangaria</taxon>
        <taxon>Pleuronectiformes</taxon>
        <taxon>Pleuronectoidei</taxon>
        <taxon>Soleidae</taxon>
        <taxon>Solea</taxon>
    </lineage>
</organism>
<dbReference type="Proteomes" id="UP000693946">
    <property type="component" value="Linkage Group LG4"/>
</dbReference>
<name>A0AAV6QPB4_SOLSE</name>
<gene>
    <name evidence="1" type="ORF">JOB18_039107</name>
</gene>
<accession>A0AAV6QPB4</accession>
<dbReference type="EMBL" id="JAGKHQ010000016">
    <property type="protein sequence ID" value="KAG7494855.1"/>
    <property type="molecule type" value="Genomic_DNA"/>
</dbReference>
<keyword evidence="2" id="KW-1185">Reference proteome</keyword>
<reference evidence="1 2" key="1">
    <citation type="journal article" date="2021" name="Sci. Rep.">
        <title>Chromosome anchoring in Senegalese sole (Solea senegalensis) reveals sex-associated markers and genome rearrangements in flatfish.</title>
        <authorList>
            <person name="Guerrero-Cozar I."/>
            <person name="Gomez-Garrido J."/>
            <person name="Berbel C."/>
            <person name="Martinez-Blanch J.F."/>
            <person name="Alioto T."/>
            <person name="Claros M.G."/>
            <person name="Gagnaire P.A."/>
            <person name="Manchado M."/>
        </authorList>
    </citation>
    <scope>NUCLEOTIDE SEQUENCE [LARGE SCALE GENOMIC DNA]</scope>
    <source>
        <strain evidence="1">Sse05_10M</strain>
    </source>
</reference>
<evidence type="ECO:0000313" key="1">
    <source>
        <dbReference type="EMBL" id="KAG7494855.1"/>
    </source>
</evidence>
<evidence type="ECO:0000313" key="2">
    <source>
        <dbReference type="Proteomes" id="UP000693946"/>
    </source>
</evidence>
<comment type="caution">
    <text evidence="1">The sequence shown here is derived from an EMBL/GenBank/DDBJ whole genome shotgun (WGS) entry which is preliminary data.</text>
</comment>
<sequence>MDDDYDRGIACPDCPVNSSEDGECPVPDVHVLDPTAFIFIIALAASEDKDGSRRDVLDDFAEA</sequence>
<proteinExistence type="predicted"/>
<protein>
    <submittedName>
        <fullName evidence="1">Uncharacterized protein</fullName>
    </submittedName>
</protein>
<dbReference type="AlphaFoldDB" id="A0AAV6QPB4"/>